<organism evidence="2 3">
    <name type="scientific">Actinomycetospora atypica</name>
    <dbReference type="NCBI Taxonomy" id="1290095"/>
    <lineage>
        <taxon>Bacteria</taxon>
        <taxon>Bacillati</taxon>
        <taxon>Actinomycetota</taxon>
        <taxon>Actinomycetes</taxon>
        <taxon>Pseudonocardiales</taxon>
        <taxon>Pseudonocardiaceae</taxon>
        <taxon>Actinomycetospora</taxon>
    </lineage>
</organism>
<feature type="transmembrane region" description="Helical" evidence="1">
    <location>
        <begin position="48"/>
        <end position="69"/>
    </location>
</feature>
<comment type="caution">
    <text evidence="2">The sequence shown here is derived from an EMBL/GenBank/DDBJ whole genome shotgun (WGS) entry which is preliminary data.</text>
</comment>
<name>A0ABV9YHC4_9PSEU</name>
<evidence type="ECO:0000313" key="2">
    <source>
        <dbReference type="EMBL" id="MFC5061072.1"/>
    </source>
</evidence>
<protein>
    <submittedName>
        <fullName evidence="2">Uncharacterized protein</fullName>
    </submittedName>
</protein>
<dbReference type="EMBL" id="JBHSIV010000002">
    <property type="protein sequence ID" value="MFC5061072.1"/>
    <property type="molecule type" value="Genomic_DNA"/>
</dbReference>
<feature type="transmembrane region" description="Helical" evidence="1">
    <location>
        <begin position="75"/>
        <end position="93"/>
    </location>
</feature>
<proteinExistence type="predicted"/>
<keyword evidence="1" id="KW-1133">Transmembrane helix</keyword>
<accession>A0ABV9YHC4</accession>
<sequence>MDAKDRRTPLPQLVATPTGYRVFDPDVVAARGDLDESRGRLVVQHGSAADVIALLGVVAAGVGASWALGGGIVGHVLWFVAGVVVAAGGWIAVRHDDPRRTYRETHCGAGPSVDVTDPTVLEICGLAERLAGTRAWGGALVDPDRRLAAVVWGAARAETGTDQVWANLQELLTIARRLDARTDPDARDLSADMLDEGRRRHPRD</sequence>
<keyword evidence="1" id="KW-0812">Transmembrane</keyword>
<dbReference type="RefSeq" id="WP_378034427.1">
    <property type="nucleotide sequence ID" value="NZ_JBHSIV010000002.1"/>
</dbReference>
<gene>
    <name evidence="2" type="ORF">ACFPBZ_02550</name>
</gene>
<reference evidence="3" key="1">
    <citation type="journal article" date="2019" name="Int. J. Syst. Evol. Microbiol.">
        <title>The Global Catalogue of Microorganisms (GCM) 10K type strain sequencing project: providing services to taxonomists for standard genome sequencing and annotation.</title>
        <authorList>
            <consortium name="The Broad Institute Genomics Platform"/>
            <consortium name="The Broad Institute Genome Sequencing Center for Infectious Disease"/>
            <person name="Wu L."/>
            <person name="Ma J."/>
        </authorList>
    </citation>
    <scope>NUCLEOTIDE SEQUENCE [LARGE SCALE GENOMIC DNA]</scope>
    <source>
        <strain evidence="3">CGMCC 4.7093</strain>
    </source>
</reference>
<dbReference type="Proteomes" id="UP001595947">
    <property type="component" value="Unassembled WGS sequence"/>
</dbReference>
<evidence type="ECO:0000256" key="1">
    <source>
        <dbReference type="SAM" id="Phobius"/>
    </source>
</evidence>
<keyword evidence="3" id="KW-1185">Reference proteome</keyword>
<evidence type="ECO:0000313" key="3">
    <source>
        <dbReference type="Proteomes" id="UP001595947"/>
    </source>
</evidence>
<keyword evidence="1" id="KW-0472">Membrane</keyword>